<keyword evidence="3" id="KW-1185">Reference proteome</keyword>
<gene>
    <name evidence="2" type="ORF">GPECTOR_1g11</name>
</gene>
<dbReference type="InterPro" id="IPR032675">
    <property type="entry name" value="LRR_dom_sf"/>
</dbReference>
<comment type="subcellular location">
    <subcellularLocation>
        <location evidence="1">Cytoplasm</location>
        <location evidence="1">Cytoskeleton</location>
        <location evidence="1">Cilium axoneme</location>
    </subcellularLocation>
</comment>
<evidence type="ECO:0000313" key="2">
    <source>
        <dbReference type="EMBL" id="KXZ56130.1"/>
    </source>
</evidence>
<proteinExistence type="predicted"/>
<comment type="caution">
    <text evidence="2">The sequence shown here is derived from an EMBL/GenBank/DDBJ whole genome shotgun (WGS) entry which is preliminary data.</text>
</comment>
<organism evidence="2 3">
    <name type="scientific">Gonium pectorale</name>
    <name type="common">Green alga</name>
    <dbReference type="NCBI Taxonomy" id="33097"/>
    <lineage>
        <taxon>Eukaryota</taxon>
        <taxon>Viridiplantae</taxon>
        <taxon>Chlorophyta</taxon>
        <taxon>core chlorophytes</taxon>
        <taxon>Chlorophyceae</taxon>
        <taxon>CS clade</taxon>
        <taxon>Chlamydomonadales</taxon>
        <taxon>Volvocaceae</taxon>
        <taxon>Gonium</taxon>
    </lineage>
</organism>
<dbReference type="GO" id="GO:0005930">
    <property type="term" value="C:axoneme"/>
    <property type="evidence" value="ECO:0007669"/>
    <property type="project" value="UniProtKB-SubCell"/>
</dbReference>
<dbReference type="Proteomes" id="UP000075714">
    <property type="component" value="Unassembled WGS sequence"/>
</dbReference>
<evidence type="ECO:0000313" key="3">
    <source>
        <dbReference type="Proteomes" id="UP000075714"/>
    </source>
</evidence>
<name>A0A150H3J8_GONPE</name>
<dbReference type="AlphaFoldDB" id="A0A150H3J8"/>
<sequence>MKLETTTAPLQDVSRLTQLTRLELELLGIMDYGAPPAPSCYSVSPSDRKDASGAPPYNACVQHQPQGLLQLVSRGLAQLQELHLECRSADVDLGHLCATAVQCPALRHLKLHAPLATGSGSTGALPRRLRALRIHNTRKGPLTDLTLDATAATPAGLAAALPRARRLRSLELLVAGQESAASLGSALSSTKCLERLEVVLPGASALGFVAECVRGHLGQSLPGVVVRLRPQQNSD</sequence>
<dbReference type="EMBL" id="LSYV01000002">
    <property type="protein sequence ID" value="KXZ56130.1"/>
    <property type="molecule type" value="Genomic_DNA"/>
</dbReference>
<reference evidence="3" key="1">
    <citation type="journal article" date="2016" name="Nat. Commun.">
        <title>The Gonium pectorale genome demonstrates co-option of cell cycle regulation during the evolution of multicellularity.</title>
        <authorList>
            <person name="Hanschen E.R."/>
            <person name="Marriage T.N."/>
            <person name="Ferris P.J."/>
            <person name="Hamaji T."/>
            <person name="Toyoda A."/>
            <person name="Fujiyama A."/>
            <person name="Neme R."/>
            <person name="Noguchi H."/>
            <person name="Minakuchi Y."/>
            <person name="Suzuki M."/>
            <person name="Kawai-Toyooka H."/>
            <person name="Smith D.R."/>
            <person name="Sparks H."/>
            <person name="Anderson J."/>
            <person name="Bakaric R."/>
            <person name="Luria V."/>
            <person name="Karger A."/>
            <person name="Kirschner M.W."/>
            <person name="Durand P.M."/>
            <person name="Michod R.E."/>
            <person name="Nozaki H."/>
            <person name="Olson B.J."/>
        </authorList>
    </citation>
    <scope>NUCLEOTIDE SEQUENCE [LARGE SCALE GENOMIC DNA]</scope>
    <source>
        <strain evidence="3">NIES-2863</strain>
    </source>
</reference>
<protein>
    <submittedName>
        <fullName evidence="2">Uncharacterized protein</fullName>
    </submittedName>
</protein>
<accession>A0A150H3J8</accession>
<dbReference type="Gene3D" id="3.80.10.10">
    <property type="entry name" value="Ribonuclease Inhibitor"/>
    <property type="match status" value="1"/>
</dbReference>
<evidence type="ECO:0000256" key="1">
    <source>
        <dbReference type="ARBA" id="ARBA00004430"/>
    </source>
</evidence>